<dbReference type="Pfam" id="PF07583">
    <property type="entry name" value="PSCyt2"/>
    <property type="match status" value="1"/>
</dbReference>
<feature type="signal peptide" evidence="1">
    <location>
        <begin position="1"/>
        <end position="20"/>
    </location>
</feature>
<dbReference type="Proteomes" id="UP000315700">
    <property type="component" value="Chromosome"/>
</dbReference>
<evidence type="ECO:0000259" key="2">
    <source>
        <dbReference type="Pfam" id="PF07583"/>
    </source>
</evidence>
<sequence length="1112" mass="122487" precursor="true">MAFGSVCVYLVAASSLLAQTAGNDSGNDTDEVARPRSVLSLSFEQDGEVAKESVVGKLNLKGEGPRPPHFPKFNPANTAVALPGGAGAGRLVIKDPGDDSPLDFKLGDTITIEAWVQPITLGNGQTMYVVGKGRTGNDGVAKDNQNYALRIAGSAAGGAISFLFRGAPEEPKAKAEFHRWDSSTGFAVDGSWHHVAVTYTFGDPNSIRGVIDGEAVKGTWAGYGGPTKNGPVVDNDEVWIGASMGGGSGSAFQGGIDQLVVYRGEVPVDELLDRYERVRPPSYVTPDPLPDGKLLVELFYGIPDKPSWDFSIPTPVESYTQDHWATVEVPAAYTSRGVRDNRATPMMMRQSGLVNFGKGPQRLLIRSRSASRLFIDDKLVAEVSFAPNRSDGHNDRYDMVSTVSDKIRVPQPGDRETAVMIEGTGSPQKVTFEAYAGGKKRRPEFGELSICIERAPGEFEVLSYTDAIPLTDESWRGFAFRERDRILELNKERRAKAGAAETEYWAKRHAEARESIAARPVIAVPESQPGRSAIDAFVDAGLDKAGVKPRPTIDDWAFLRRATLDVVGRIPTREDVAAYFADAPAERRTKLVDRLLASNEWADHWTAYWQDVLAENPNIVNPTLNNTGPFRWWIHESFLDNKPFDRFVTELVLMEGSERYGGTAGFAVASQNDAPNAAKAGIIAQGLLGMNMKCARCHDAPYHDFTQRDLFELAALIKRDSEKLPKTSTVPVVEGARKPLIQITLKPGEVIEPAWPFADKIPGSPPAGWVRNAKDTRESLAAWLTSPSNDRFSEVLVNRLWHRYMGRGIVEPIDDWEHPEPSHPELLQWLSREFVSSGYDFKHLARLILTSEAYQRQTESGFDNAKLFAGPTARRMSAEQIIDSLFTAAGKPFNTEELSVDLDGGRNENTSITLGIPRRAWQFTSLSNERDRPSLSLPAAQTFIDVLEAYGWRASRQDSLSVRPQDGSPLQPALLENGVVGRRAVGFSDDSRFTQAALESKSEAEFVDRAFEIILTRKPSDEERTLFAEVLQEGFASRVVPDAPIRMPGPPRQMGVTWSNHLKPDSNEIKVEIAREVEQGDPATARLTADWRERAEDVVWTILNSPEFVFVP</sequence>
<evidence type="ECO:0000259" key="3">
    <source>
        <dbReference type="Pfam" id="PF07587"/>
    </source>
</evidence>
<dbReference type="RefSeq" id="WP_197453775.1">
    <property type="nucleotide sequence ID" value="NZ_CP036271.1"/>
</dbReference>
<dbReference type="PANTHER" id="PTHR35889:SF3">
    <property type="entry name" value="F-BOX DOMAIN-CONTAINING PROTEIN"/>
    <property type="match status" value="1"/>
</dbReference>
<evidence type="ECO:0000313" key="4">
    <source>
        <dbReference type="EMBL" id="QDT52486.1"/>
    </source>
</evidence>
<accession>A0A517S8Q8</accession>
<organism evidence="4 5">
    <name type="scientific">Caulifigura coniformis</name>
    <dbReference type="NCBI Taxonomy" id="2527983"/>
    <lineage>
        <taxon>Bacteria</taxon>
        <taxon>Pseudomonadati</taxon>
        <taxon>Planctomycetota</taxon>
        <taxon>Planctomycetia</taxon>
        <taxon>Planctomycetales</taxon>
        <taxon>Planctomycetaceae</taxon>
        <taxon>Caulifigura</taxon>
    </lineage>
</organism>
<evidence type="ECO:0008006" key="6">
    <source>
        <dbReference type="Google" id="ProtNLM"/>
    </source>
</evidence>
<keyword evidence="1" id="KW-0732">Signal</keyword>
<evidence type="ECO:0000313" key="5">
    <source>
        <dbReference type="Proteomes" id="UP000315700"/>
    </source>
</evidence>
<protein>
    <recommendedName>
        <fullName evidence="6">LamG-like jellyroll fold domain-containing protein</fullName>
    </recommendedName>
</protein>
<feature type="domain" description="DUF1549" evidence="2">
    <location>
        <begin position="534"/>
        <end position="718"/>
    </location>
</feature>
<dbReference type="Pfam" id="PF07587">
    <property type="entry name" value="PSD1"/>
    <property type="match status" value="1"/>
</dbReference>
<dbReference type="InterPro" id="IPR011444">
    <property type="entry name" value="DUF1549"/>
</dbReference>
<keyword evidence="5" id="KW-1185">Reference proteome</keyword>
<dbReference type="Pfam" id="PF13385">
    <property type="entry name" value="Laminin_G_3"/>
    <property type="match status" value="1"/>
</dbReference>
<dbReference type="Gene3D" id="2.60.120.200">
    <property type="match status" value="1"/>
</dbReference>
<dbReference type="PANTHER" id="PTHR35889">
    <property type="entry name" value="CYCLOINULO-OLIGOSACCHARIDE FRUCTANOTRANSFERASE-RELATED"/>
    <property type="match status" value="1"/>
</dbReference>
<dbReference type="InterPro" id="IPR013320">
    <property type="entry name" value="ConA-like_dom_sf"/>
</dbReference>
<name>A0A517S8Q8_9PLAN</name>
<dbReference type="KEGG" id="ccos:Pan44_04980"/>
<dbReference type="SUPFAM" id="SSF49899">
    <property type="entry name" value="Concanavalin A-like lectins/glucanases"/>
    <property type="match status" value="1"/>
</dbReference>
<dbReference type="EMBL" id="CP036271">
    <property type="protein sequence ID" value="QDT52486.1"/>
    <property type="molecule type" value="Genomic_DNA"/>
</dbReference>
<evidence type="ECO:0000256" key="1">
    <source>
        <dbReference type="SAM" id="SignalP"/>
    </source>
</evidence>
<dbReference type="InParanoid" id="A0A517S8Q8"/>
<reference evidence="4 5" key="1">
    <citation type="submission" date="2019-02" db="EMBL/GenBank/DDBJ databases">
        <title>Deep-cultivation of Planctomycetes and their phenomic and genomic characterization uncovers novel biology.</title>
        <authorList>
            <person name="Wiegand S."/>
            <person name="Jogler M."/>
            <person name="Boedeker C."/>
            <person name="Pinto D."/>
            <person name="Vollmers J."/>
            <person name="Rivas-Marin E."/>
            <person name="Kohn T."/>
            <person name="Peeters S.H."/>
            <person name="Heuer A."/>
            <person name="Rast P."/>
            <person name="Oberbeckmann S."/>
            <person name="Bunk B."/>
            <person name="Jeske O."/>
            <person name="Meyerdierks A."/>
            <person name="Storesund J.E."/>
            <person name="Kallscheuer N."/>
            <person name="Luecker S."/>
            <person name="Lage O.M."/>
            <person name="Pohl T."/>
            <person name="Merkel B.J."/>
            <person name="Hornburger P."/>
            <person name="Mueller R.-W."/>
            <person name="Bruemmer F."/>
            <person name="Labrenz M."/>
            <person name="Spormann A.M."/>
            <person name="Op den Camp H."/>
            <person name="Overmann J."/>
            <person name="Amann R."/>
            <person name="Jetten M.S.M."/>
            <person name="Mascher T."/>
            <person name="Medema M.H."/>
            <person name="Devos D.P."/>
            <person name="Kaster A.-K."/>
            <person name="Ovreas L."/>
            <person name="Rohde M."/>
            <person name="Galperin M.Y."/>
            <person name="Jogler C."/>
        </authorList>
    </citation>
    <scope>NUCLEOTIDE SEQUENCE [LARGE SCALE GENOMIC DNA]</scope>
    <source>
        <strain evidence="4 5">Pan44</strain>
    </source>
</reference>
<gene>
    <name evidence="4" type="ORF">Pan44_04980</name>
</gene>
<dbReference type="AlphaFoldDB" id="A0A517S8Q8"/>
<feature type="domain" description="DUF1553" evidence="3">
    <location>
        <begin position="776"/>
        <end position="1030"/>
    </location>
</feature>
<proteinExistence type="predicted"/>
<dbReference type="InterPro" id="IPR022655">
    <property type="entry name" value="DUF1553"/>
</dbReference>
<feature type="chain" id="PRO_5022131502" description="LamG-like jellyroll fold domain-containing protein" evidence="1">
    <location>
        <begin position="21"/>
        <end position="1112"/>
    </location>
</feature>